<evidence type="ECO:0000313" key="2">
    <source>
        <dbReference type="EMBL" id="GAA5152109.1"/>
    </source>
</evidence>
<evidence type="ECO:0000313" key="3">
    <source>
        <dbReference type="Proteomes" id="UP001428817"/>
    </source>
</evidence>
<feature type="domain" description="Carboxymuconolactone decarboxylase-like" evidence="1">
    <location>
        <begin position="38"/>
        <end position="98"/>
    </location>
</feature>
<keyword evidence="3" id="KW-1185">Reference proteome</keyword>
<dbReference type="RefSeq" id="WP_185066533.1">
    <property type="nucleotide sequence ID" value="NZ_BAABJP010000007.1"/>
</dbReference>
<name>A0ABP9PTV5_9PSEU</name>
<dbReference type="Gene3D" id="1.20.1290.10">
    <property type="entry name" value="AhpD-like"/>
    <property type="match status" value="1"/>
</dbReference>
<organism evidence="2 3">
    <name type="scientific">Pseudonocardia eucalypti</name>
    <dbReference type="NCBI Taxonomy" id="648755"/>
    <lineage>
        <taxon>Bacteria</taxon>
        <taxon>Bacillati</taxon>
        <taxon>Actinomycetota</taxon>
        <taxon>Actinomycetes</taxon>
        <taxon>Pseudonocardiales</taxon>
        <taxon>Pseudonocardiaceae</taxon>
        <taxon>Pseudonocardia</taxon>
    </lineage>
</organism>
<dbReference type="SUPFAM" id="SSF69118">
    <property type="entry name" value="AhpD-like"/>
    <property type="match status" value="1"/>
</dbReference>
<dbReference type="PANTHER" id="PTHR34846:SF11">
    <property type="entry name" value="4-CARBOXYMUCONOLACTONE DECARBOXYLASE FAMILY PROTEIN (AFU_ORTHOLOGUE AFUA_6G11590)"/>
    <property type="match status" value="1"/>
</dbReference>
<protein>
    <submittedName>
        <fullName evidence="2">Carboxymuconolactone decarboxylase family protein</fullName>
    </submittedName>
</protein>
<comment type="caution">
    <text evidence="2">The sequence shown here is derived from an EMBL/GenBank/DDBJ whole genome shotgun (WGS) entry which is preliminary data.</text>
</comment>
<gene>
    <name evidence="2" type="ORF">GCM10023321_20270</name>
</gene>
<reference evidence="3" key="1">
    <citation type="journal article" date="2019" name="Int. J. Syst. Evol. Microbiol.">
        <title>The Global Catalogue of Microorganisms (GCM) 10K type strain sequencing project: providing services to taxonomists for standard genome sequencing and annotation.</title>
        <authorList>
            <consortium name="The Broad Institute Genomics Platform"/>
            <consortium name="The Broad Institute Genome Sequencing Center for Infectious Disease"/>
            <person name="Wu L."/>
            <person name="Ma J."/>
        </authorList>
    </citation>
    <scope>NUCLEOTIDE SEQUENCE [LARGE SCALE GENOMIC DNA]</scope>
    <source>
        <strain evidence="3">JCM 18303</strain>
    </source>
</reference>
<accession>A0ABP9PTV5</accession>
<dbReference type="Proteomes" id="UP001428817">
    <property type="component" value="Unassembled WGS sequence"/>
</dbReference>
<dbReference type="EMBL" id="BAABJP010000007">
    <property type="protein sequence ID" value="GAA5152109.1"/>
    <property type="molecule type" value="Genomic_DNA"/>
</dbReference>
<dbReference type="InterPro" id="IPR003779">
    <property type="entry name" value="CMD-like"/>
</dbReference>
<evidence type="ECO:0000259" key="1">
    <source>
        <dbReference type="Pfam" id="PF02627"/>
    </source>
</evidence>
<proteinExistence type="predicted"/>
<dbReference type="Pfam" id="PF02627">
    <property type="entry name" value="CMD"/>
    <property type="match status" value="1"/>
</dbReference>
<sequence length="176" mass="18921">MARVPYLTPDNAPPTVAGTLGKLAPLHVFGLMAHAETAFRPWLKFGGALLNDLALDPKLRELAILRVGLLAARYEWEQHVPIALAVGVTEGQIAALEAGRLDELDELTRAVLDFVDGVVAGEVDDARYAAVAAHLPDRELVELTLVAGHYLMLARMMVTLRIDSDPPAGTEGLRLG</sequence>
<dbReference type="PANTHER" id="PTHR34846">
    <property type="entry name" value="4-CARBOXYMUCONOLACTONE DECARBOXYLASE FAMILY PROTEIN (AFU_ORTHOLOGUE AFUA_6G11590)"/>
    <property type="match status" value="1"/>
</dbReference>
<dbReference type="InterPro" id="IPR029032">
    <property type="entry name" value="AhpD-like"/>
</dbReference>